<sequence length="143" mass="15756">MGRWRIGIFMVLGALMAGERGIHGHSGEEDLVVGLPGQPEVDFRQFAGYVDVDEKTGKSLFYYFAEADEDPDKKPLTLWLNGGFQPTPSTAQHSSPVRRLHPISGRQSFLLLGNRSSDVPVAGKPRYTASTDLHQIRPLLAPI</sequence>
<reference evidence="3 4" key="1">
    <citation type="journal article" date="2022" name="Nat. Plants">
        <title>Genomes of leafy and leafless Platanthera orchids illuminate the evolution of mycoheterotrophy.</title>
        <authorList>
            <person name="Li M.H."/>
            <person name="Liu K.W."/>
            <person name="Li Z."/>
            <person name="Lu H.C."/>
            <person name="Ye Q.L."/>
            <person name="Zhang D."/>
            <person name="Wang J.Y."/>
            <person name="Li Y.F."/>
            <person name="Zhong Z.M."/>
            <person name="Liu X."/>
            <person name="Yu X."/>
            <person name="Liu D.K."/>
            <person name="Tu X.D."/>
            <person name="Liu B."/>
            <person name="Hao Y."/>
            <person name="Liao X.Y."/>
            <person name="Jiang Y.T."/>
            <person name="Sun W.H."/>
            <person name="Chen J."/>
            <person name="Chen Y.Q."/>
            <person name="Ai Y."/>
            <person name="Zhai J.W."/>
            <person name="Wu S.S."/>
            <person name="Zhou Z."/>
            <person name="Hsiao Y.Y."/>
            <person name="Wu W.L."/>
            <person name="Chen Y.Y."/>
            <person name="Lin Y.F."/>
            <person name="Hsu J.L."/>
            <person name="Li C.Y."/>
            <person name="Wang Z.W."/>
            <person name="Zhao X."/>
            <person name="Zhong W.Y."/>
            <person name="Ma X.K."/>
            <person name="Ma L."/>
            <person name="Huang J."/>
            <person name="Chen G.Z."/>
            <person name="Huang M.Z."/>
            <person name="Huang L."/>
            <person name="Peng D.H."/>
            <person name="Luo Y.B."/>
            <person name="Zou S.Q."/>
            <person name="Chen S.P."/>
            <person name="Lan S."/>
            <person name="Tsai W.C."/>
            <person name="Van de Peer Y."/>
            <person name="Liu Z.J."/>
        </authorList>
    </citation>
    <scope>NUCLEOTIDE SEQUENCE [LARGE SCALE GENOMIC DNA]</scope>
    <source>
        <strain evidence="3">Lor288</strain>
    </source>
</reference>
<proteinExistence type="inferred from homology"/>
<feature type="signal peptide" evidence="2">
    <location>
        <begin position="1"/>
        <end position="24"/>
    </location>
</feature>
<evidence type="ECO:0000256" key="1">
    <source>
        <dbReference type="ARBA" id="ARBA00009431"/>
    </source>
</evidence>
<dbReference type="InterPro" id="IPR029058">
    <property type="entry name" value="AB_hydrolase_fold"/>
</dbReference>
<evidence type="ECO:0000313" key="3">
    <source>
        <dbReference type="EMBL" id="KAK8966245.1"/>
    </source>
</evidence>
<evidence type="ECO:0000256" key="2">
    <source>
        <dbReference type="SAM" id="SignalP"/>
    </source>
</evidence>
<feature type="chain" id="PRO_5045790912" evidence="2">
    <location>
        <begin position="25"/>
        <end position="143"/>
    </location>
</feature>
<dbReference type="SUPFAM" id="SSF53474">
    <property type="entry name" value="alpha/beta-Hydrolases"/>
    <property type="match status" value="1"/>
</dbReference>
<keyword evidence="4" id="KW-1185">Reference proteome</keyword>
<gene>
    <name evidence="3" type="primary">SCPL44</name>
    <name evidence="3" type="ORF">KSP40_PGU014143</name>
</gene>
<dbReference type="Gene3D" id="3.40.50.1820">
    <property type="entry name" value="alpha/beta hydrolase"/>
    <property type="match status" value="1"/>
</dbReference>
<protein>
    <submittedName>
        <fullName evidence="3">Serine carboxypeptidase-like 44</fullName>
    </submittedName>
</protein>
<dbReference type="InterPro" id="IPR001563">
    <property type="entry name" value="Peptidase_S10"/>
</dbReference>
<dbReference type="Pfam" id="PF00450">
    <property type="entry name" value="Peptidase_S10"/>
    <property type="match status" value="1"/>
</dbReference>
<comment type="caution">
    <text evidence="3">The sequence shown here is derived from an EMBL/GenBank/DDBJ whole genome shotgun (WGS) entry which is preliminary data.</text>
</comment>
<name>A0ABR2MRX4_9ASPA</name>
<organism evidence="3 4">
    <name type="scientific">Platanthera guangdongensis</name>
    <dbReference type="NCBI Taxonomy" id="2320717"/>
    <lineage>
        <taxon>Eukaryota</taxon>
        <taxon>Viridiplantae</taxon>
        <taxon>Streptophyta</taxon>
        <taxon>Embryophyta</taxon>
        <taxon>Tracheophyta</taxon>
        <taxon>Spermatophyta</taxon>
        <taxon>Magnoliopsida</taxon>
        <taxon>Liliopsida</taxon>
        <taxon>Asparagales</taxon>
        <taxon>Orchidaceae</taxon>
        <taxon>Orchidoideae</taxon>
        <taxon>Orchideae</taxon>
        <taxon>Orchidinae</taxon>
        <taxon>Platanthera</taxon>
    </lineage>
</organism>
<dbReference type="EMBL" id="JBBWWR010000005">
    <property type="protein sequence ID" value="KAK8966245.1"/>
    <property type="molecule type" value="Genomic_DNA"/>
</dbReference>
<comment type="similarity">
    <text evidence="1">Belongs to the peptidase S10 family.</text>
</comment>
<accession>A0ABR2MRX4</accession>
<evidence type="ECO:0000313" key="4">
    <source>
        <dbReference type="Proteomes" id="UP001412067"/>
    </source>
</evidence>
<keyword evidence="2" id="KW-0732">Signal</keyword>
<dbReference type="Proteomes" id="UP001412067">
    <property type="component" value="Unassembled WGS sequence"/>
</dbReference>